<dbReference type="GeneID" id="28728540"/>
<evidence type="ECO:0008006" key="6">
    <source>
        <dbReference type="Google" id="ProtNLM"/>
    </source>
</evidence>
<evidence type="ECO:0000256" key="3">
    <source>
        <dbReference type="SAM" id="MobiDB-lite"/>
    </source>
</evidence>
<dbReference type="STRING" id="77020.A0A0M9VQT8"/>
<comment type="catalytic activity">
    <reaction evidence="1">
        <text>a diacylglycerol + H2O = a monoacylglycerol + a fatty acid + H(+)</text>
        <dbReference type="Rhea" id="RHEA:32731"/>
        <dbReference type="ChEBI" id="CHEBI:15377"/>
        <dbReference type="ChEBI" id="CHEBI:15378"/>
        <dbReference type="ChEBI" id="CHEBI:17408"/>
        <dbReference type="ChEBI" id="CHEBI:18035"/>
        <dbReference type="ChEBI" id="CHEBI:28868"/>
    </reaction>
</comment>
<dbReference type="Gene3D" id="3.40.50.1820">
    <property type="entry name" value="alpha/beta hydrolase"/>
    <property type="match status" value="1"/>
</dbReference>
<gene>
    <name evidence="4" type="ORF">Malapachy_2173</name>
</gene>
<proteinExistence type="predicted"/>
<dbReference type="OrthoDB" id="2152248at2759"/>
<dbReference type="RefSeq" id="XP_017993364.1">
    <property type="nucleotide sequence ID" value="XM_018136665.1"/>
</dbReference>
<dbReference type="EMBL" id="LGAV01000002">
    <property type="protein sequence ID" value="KOS15732.1"/>
    <property type="molecule type" value="Genomic_DNA"/>
</dbReference>
<comment type="catalytic activity">
    <reaction evidence="2">
        <text>a monoacylglycerol + H2O = glycerol + a fatty acid + H(+)</text>
        <dbReference type="Rhea" id="RHEA:15245"/>
        <dbReference type="ChEBI" id="CHEBI:15377"/>
        <dbReference type="ChEBI" id="CHEBI:15378"/>
        <dbReference type="ChEBI" id="CHEBI:17408"/>
        <dbReference type="ChEBI" id="CHEBI:17754"/>
        <dbReference type="ChEBI" id="CHEBI:28868"/>
    </reaction>
</comment>
<keyword evidence="5" id="KW-1185">Reference proteome</keyword>
<protein>
    <recommendedName>
        <fullName evidence="6">Alpha beta-hydrolase</fullName>
    </recommendedName>
</protein>
<name>A0A0M9VQT8_9BASI</name>
<dbReference type="AlphaFoldDB" id="A0A0M9VQT8"/>
<dbReference type="PANTHER" id="PTHR47381">
    <property type="entry name" value="ALPHA/BETA-HYDROLASES SUPERFAMILY PROTEIN"/>
    <property type="match status" value="1"/>
</dbReference>
<evidence type="ECO:0000256" key="2">
    <source>
        <dbReference type="ARBA" id="ARBA00048461"/>
    </source>
</evidence>
<comment type="caution">
    <text evidence="4">The sequence shown here is derived from an EMBL/GenBank/DDBJ whole genome shotgun (WGS) entry which is preliminary data.</text>
</comment>
<dbReference type="VEuPathDB" id="FungiDB:Malapachy_2173"/>
<reference evidence="4 5" key="1">
    <citation type="submission" date="2015-07" db="EMBL/GenBank/DDBJ databases">
        <title>Draft Genome Sequence of Malassezia furfur CBS1878 and Malassezia pachydermatis CBS1879.</title>
        <authorList>
            <person name="Triana S."/>
            <person name="Ohm R."/>
            <person name="Gonzalez A."/>
            <person name="DeCock H."/>
            <person name="Restrepo S."/>
            <person name="Celis A."/>
        </authorList>
    </citation>
    <scope>NUCLEOTIDE SEQUENCE [LARGE SCALE GENOMIC DNA]</scope>
    <source>
        <strain evidence="4 5">CBS 1879</strain>
    </source>
</reference>
<accession>A0A0M9VQT8</accession>
<organism evidence="4 5">
    <name type="scientific">Malassezia pachydermatis</name>
    <dbReference type="NCBI Taxonomy" id="77020"/>
    <lineage>
        <taxon>Eukaryota</taxon>
        <taxon>Fungi</taxon>
        <taxon>Dikarya</taxon>
        <taxon>Basidiomycota</taxon>
        <taxon>Ustilaginomycotina</taxon>
        <taxon>Malasseziomycetes</taxon>
        <taxon>Malasseziales</taxon>
        <taxon>Malasseziaceae</taxon>
        <taxon>Malassezia</taxon>
    </lineage>
</organism>
<sequence>MWKKLLNIEKKAPDQVQHVFHQDQPGTGQPGPQPVGGGTGAAPPSILQSSPSQSPMSAEPIFVPVPEGKAKHVHEPSRDTFDIAGLPVFVYGLSQLSPPTEKGCPEVCIAIHMHGRTGSAKREDDLARELWRSTMSARAALPSSHRVRDFLLVTFDQRNHGERKTNPRGQKSWKEGNPTHGIDMYGMIHGTATDASFLAEMLPPYLFPNDERLVSMVAVTGKSLGGHAVWQVLAHDPRIRIGVSFIGTPDFQKLIAHRAKTSHLTDGPPQVPFSLRSLMRRIDPAMQPYREPSPQNPFFGKKICACSGQDDNLVRWSYSEEFLQSVVVAPPHTDDARRSLQVFVQPKTGHKVTSEMLYQGGRWLAQWALAY</sequence>
<dbReference type="SUPFAM" id="SSF53474">
    <property type="entry name" value="alpha/beta-Hydrolases"/>
    <property type="match status" value="1"/>
</dbReference>
<evidence type="ECO:0000313" key="5">
    <source>
        <dbReference type="Proteomes" id="UP000037751"/>
    </source>
</evidence>
<evidence type="ECO:0000313" key="4">
    <source>
        <dbReference type="EMBL" id="KOS15732.1"/>
    </source>
</evidence>
<feature type="compositionally biased region" description="Low complexity" evidence="3">
    <location>
        <begin position="41"/>
        <end position="59"/>
    </location>
</feature>
<feature type="region of interest" description="Disordered" evidence="3">
    <location>
        <begin position="21"/>
        <end position="59"/>
    </location>
</feature>
<evidence type="ECO:0000256" key="1">
    <source>
        <dbReference type="ARBA" id="ARBA00047591"/>
    </source>
</evidence>
<dbReference type="InterPro" id="IPR029058">
    <property type="entry name" value="AB_hydrolase_fold"/>
</dbReference>
<dbReference type="PANTHER" id="PTHR47381:SF3">
    <property type="entry name" value="ALPHA_BETA-HYDROLASES SUPERFAMILY PROTEIN"/>
    <property type="match status" value="1"/>
</dbReference>
<dbReference type="Proteomes" id="UP000037751">
    <property type="component" value="Unassembled WGS sequence"/>
</dbReference>